<dbReference type="GO" id="GO:0005829">
    <property type="term" value="C:cytosol"/>
    <property type="evidence" value="ECO:0007669"/>
    <property type="project" value="TreeGrafter"/>
</dbReference>
<dbReference type="EC" id="2.5.1.15" evidence="4"/>
<dbReference type="Proteomes" id="UP000886657">
    <property type="component" value="Unassembled WGS sequence"/>
</dbReference>
<keyword evidence="6" id="KW-0479">Metal-binding</keyword>
<comment type="caution">
    <text evidence="10">The sequence shown here is derived from an EMBL/GenBank/DDBJ whole genome shotgun (WGS) entry which is preliminary data.</text>
</comment>
<comment type="catalytic activity">
    <reaction evidence="1">
        <text>(7,8-dihydropterin-6-yl)methyl diphosphate + 4-aminobenzoate = 7,8-dihydropteroate + diphosphate</text>
        <dbReference type="Rhea" id="RHEA:19949"/>
        <dbReference type="ChEBI" id="CHEBI:17836"/>
        <dbReference type="ChEBI" id="CHEBI:17839"/>
        <dbReference type="ChEBI" id="CHEBI:33019"/>
        <dbReference type="ChEBI" id="CHEBI:72950"/>
        <dbReference type="EC" id="2.5.1.15"/>
    </reaction>
</comment>
<dbReference type="Gene3D" id="3.20.20.20">
    <property type="entry name" value="Dihydropteroate synthase-like"/>
    <property type="match status" value="1"/>
</dbReference>
<dbReference type="GO" id="GO:0046654">
    <property type="term" value="P:tetrahydrofolate biosynthetic process"/>
    <property type="evidence" value="ECO:0007669"/>
    <property type="project" value="TreeGrafter"/>
</dbReference>
<dbReference type="SUPFAM" id="SSF51717">
    <property type="entry name" value="Dihydropteroate synthetase-like"/>
    <property type="match status" value="1"/>
</dbReference>
<evidence type="ECO:0000256" key="7">
    <source>
        <dbReference type="ARBA" id="ARBA00022842"/>
    </source>
</evidence>
<dbReference type="AlphaFoldDB" id="A0A9D7XKX4"/>
<sequence length="251" mass="27188">MNLTPDSFSDGGRFLDPAAALAQARDLVRRGVRLLDLGAESTRPGASTVDEITEWKRLEPVLEALAVALPDLPLSLDTRHGSVAARGLERGISVLNDVTGFSDPHMLELAQGSTCGLIAMRSRRLGSGFHMPPYEDPAPKEATGAIQELRDLGRRLHGAGISEERVLLDPGFGFGTTFLEDQALWEALPSLPGALAWPPDRICLGLSRKRFLAARAGTPDLPPRQRDRLTALAHSEAMAWGYRVFRTHAIG</sequence>
<dbReference type="PROSITE" id="PS50972">
    <property type="entry name" value="PTERIN_BINDING"/>
    <property type="match status" value="1"/>
</dbReference>
<dbReference type="InterPro" id="IPR011005">
    <property type="entry name" value="Dihydropteroate_synth-like_sf"/>
</dbReference>
<dbReference type="PANTHER" id="PTHR20941:SF1">
    <property type="entry name" value="FOLIC ACID SYNTHESIS PROTEIN FOL1"/>
    <property type="match status" value="1"/>
</dbReference>
<evidence type="ECO:0000256" key="5">
    <source>
        <dbReference type="ARBA" id="ARBA00022679"/>
    </source>
</evidence>
<dbReference type="PANTHER" id="PTHR20941">
    <property type="entry name" value="FOLATE SYNTHESIS PROTEINS"/>
    <property type="match status" value="1"/>
</dbReference>
<keyword evidence="8" id="KW-0289">Folate biosynthesis</keyword>
<dbReference type="Pfam" id="PF00809">
    <property type="entry name" value="Pterin_bind"/>
    <property type="match status" value="1"/>
</dbReference>
<evidence type="ECO:0000313" key="10">
    <source>
        <dbReference type="EMBL" id="MBK9795965.1"/>
    </source>
</evidence>
<dbReference type="EMBL" id="JADKIO010000005">
    <property type="protein sequence ID" value="MBK9795965.1"/>
    <property type="molecule type" value="Genomic_DNA"/>
</dbReference>
<dbReference type="InterPro" id="IPR006390">
    <property type="entry name" value="DHP_synth_dom"/>
</dbReference>
<dbReference type="PROSITE" id="PS00793">
    <property type="entry name" value="DHPS_2"/>
    <property type="match status" value="1"/>
</dbReference>
<evidence type="ECO:0000313" key="11">
    <source>
        <dbReference type="Proteomes" id="UP000886657"/>
    </source>
</evidence>
<feature type="domain" description="Pterin-binding" evidence="9">
    <location>
        <begin position="1"/>
        <end position="251"/>
    </location>
</feature>
<evidence type="ECO:0000256" key="6">
    <source>
        <dbReference type="ARBA" id="ARBA00022723"/>
    </source>
</evidence>
<reference evidence="10" key="1">
    <citation type="submission" date="2020-10" db="EMBL/GenBank/DDBJ databases">
        <title>Connecting structure to function with the recovery of over 1000 high-quality activated sludge metagenome-assembled genomes encoding full-length rRNA genes using long-read sequencing.</title>
        <authorList>
            <person name="Singleton C.M."/>
            <person name="Petriglieri F."/>
            <person name="Kristensen J.M."/>
            <person name="Kirkegaard R.H."/>
            <person name="Michaelsen T.Y."/>
            <person name="Andersen M.H."/>
            <person name="Karst S.M."/>
            <person name="Dueholm M.S."/>
            <person name="Nielsen P.H."/>
            <person name="Albertsen M."/>
        </authorList>
    </citation>
    <scope>NUCLEOTIDE SEQUENCE</scope>
    <source>
        <strain evidence="10">Skiv_18-Q3-R9-52_MAXAC.067</strain>
    </source>
</reference>
<protein>
    <recommendedName>
        <fullName evidence="4">dihydropteroate synthase</fullName>
        <ecNumber evidence="4">2.5.1.15</ecNumber>
    </recommendedName>
</protein>
<proteinExistence type="predicted"/>
<dbReference type="GO" id="GO:0046872">
    <property type="term" value="F:metal ion binding"/>
    <property type="evidence" value="ECO:0007669"/>
    <property type="project" value="UniProtKB-KW"/>
</dbReference>
<dbReference type="GO" id="GO:0004156">
    <property type="term" value="F:dihydropteroate synthase activity"/>
    <property type="evidence" value="ECO:0007669"/>
    <property type="project" value="UniProtKB-EC"/>
</dbReference>
<name>A0A9D7XKX4_9BACT</name>
<comment type="cofactor">
    <cofactor evidence="2">
        <name>Mg(2+)</name>
        <dbReference type="ChEBI" id="CHEBI:18420"/>
    </cofactor>
</comment>
<evidence type="ECO:0000256" key="4">
    <source>
        <dbReference type="ARBA" id="ARBA00012458"/>
    </source>
</evidence>
<accession>A0A9D7XKX4</accession>
<gene>
    <name evidence="10" type="primary">folP</name>
    <name evidence="10" type="ORF">IPP58_05630</name>
</gene>
<dbReference type="NCBIfam" id="TIGR01496">
    <property type="entry name" value="DHPS"/>
    <property type="match status" value="1"/>
</dbReference>
<dbReference type="GO" id="GO:0046656">
    <property type="term" value="P:folic acid biosynthetic process"/>
    <property type="evidence" value="ECO:0007669"/>
    <property type="project" value="UniProtKB-KW"/>
</dbReference>
<keyword evidence="7" id="KW-0460">Magnesium</keyword>
<evidence type="ECO:0000256" key="8">
    <source>
        <dbReference type="ARBA" id="ARBA00022909"/>
    </source>
</evidence>
<comment type="pathway">
    <text evidence="3">Cofactor biosynthesis; tetrahydrofolate biosynthesis; 7,8-dihydrofolate from 2-amino-4-hydroxy-6-hydroxymethyl-7,8-dihydropteridine diphosphate and 4-aminobenzoate: step 1/2.</text>
</comment>
<evidence type="ECO:0000259" key="9">
    <source>
        <dbReference type="PROSITE" id="PS50972"/>
    </source>
</evidence>
<evidence type="ECO:0000256" key="2">
    <source>
        <dbReference type="ARBA" id="ARBA00001946"/>
    </source>
</evidence>
<organism evidence="10 11">
    <name type="scientific">Candidatus Geothrix skivensis</name>
    <dbReference type="NCBI Taxonomy" id="2954439"/>
    <lineage>
        <taxon>Bacteria</taxon>
        <taxon>Pseudomonadati</taxon>
        <taxon>Acidobacteriota</taxon>
        <taxon>Holophagae</taxon>
        <taxon>Holophagales</taxon>
        <taxon>Holophagaceae</taxon>
        <taxon>Geothrix</taxon>
    </lineage>
</organism>
<dbReference type="InterPro" id="IPR000489">
    <property type="entry name" value="Pterin-binding_dom"/>
</dbReference>
<evidence type="ECO:0000256" key="3">
    <source>
        <dbReference type="ARBA" id="ARBA00004763"/>
    </source>
</evidence>
<keyword evidence="5 10" id="KW-0808">Transferase</keyword>
<dbReference type="InterPro" id="IPR045031">
    <property type="entry name" value="DHP_synth-like"/>
</dbReference>
<evidence type="ECO:0000256" key="1">
    <source>
        <dbReference type="ARBA" id="ARBA00000012"/>
    </source>
</evidence>